<evidence type="ECO:0000313" key="2">
    <source>
        <dbReference type="Proteomes" id="UP001163821"/>
    </source>
</evidence>
<name>A0AA41Y7Z1_9BACT</name>
<evidence type="ECO:0000313" key="1">
    <source>
        <dbReference type="EMBL" id="MCW0483525.1"/>
    </source>
</evidence>
<accession>A0AA41Y7Z1</accession>
<dbReference type="PROSITE" id="PS51257">
    <property type="entry name" value="PROKAR_LIPOPROTEIN"/>
    <property type="match status" value="1"/>
</dbReference>
<reference evidence="1" key="1">
    <citation type="submission" date="2022-10" db="EMBL/GenBank/DDBJ databases">
        <title>Gaoshiqiia sediminis gen. nov., sp. nov., isolated from coastal sediment.</title>
        <authorList>
            <person name="Yu W.X."/>
            <person name="Mu D.S."/>
            <person name="Du J.Z."/>
            <person name="Liang Y.Q."/>
        </authorList>
    </citation>
    <scope>NUCLEOTIDE SEQUENCE</scope>
    <source>
        <strain evidence="1">A06</strain>
    </source>
</reference>
<dbReference type="EMBL" id="JAPAAF010000017">
    <property type="protein sequence ID" value="MCW0483525.1"/>
    <property type="molecule type" value="Genomic_DNA"/>
</dbReference>
<dbReference type="Proteomes" id="UP001163821">
    <property type="component" value="Unassembled WGS sequence"/>
</dbReference>
<dbReference type="RefSeq" id="WP_282592126.1">
    <property type="nucleotide sequence ID" value="NZ_JAPAAF010000017.1"/>
</dbReference>
<comment type="caution">
    <text evidence="1">The sequence shown here is derived from an EMBL/GenBank/DDBJ whole genome shotgun (WGS) entry which is preliminary data.</text>
</comment>
<dbReference type="AlphaFoldDB" id="A0AA41Y7Z1"/>
<protein>
    <recommendedName>
        <fullName evidence="3">Lipoprotein</fullName>
    </recommendedName>
</protein>
<gene>
    <name evidence="1" type="ORF">N2K84_12345</name>
</gene>
<sequence>MERQFIHIALIFFLVFGCTEKTMANSGFISADTTAQIREKEVPEPTDTLEFLKRLDILANGDEKGLWPVKNQPYPLKGAILPHKRIVAYYGNLYSKRMGVLGEHPPKEMWERLNAEVSAWEEADPATRVQPAVHYIAVVAQGTPTEDGKYCKRMPKAQIDSVLAIAKMGDAIVFLDIQVGQSTLQEEVPRLERYLSLPHVHLAVDPEFAMKNGHIPGHKIGSLNAADINYCSEYLAGLVRENNLGPKILIVHRFTQGMVRKHKNILLRPEVQIVINMDGWGNPTLKFSTYRDYIYREPVQFTGFKLFYKNDRKKPPYRLLTPPELMKLKPLPSYIQYQ</sequence>
<keyword evidence="2" id="KW-1185">Reference proteome</keyword>
<proteinExistence type="predicted"/>
<evidence type="ECO:0008006" key="3">
    <source>
        <dbReference type="Google" id="ProtNLM"/>
    </source>
</evidence>
<organism evidence="1 2">
    <name type="scientific">Gaoshiqia sediminis</name>
    <dbReference type="NCBI Taxonomy" id="2986998"/>
    <lineage>
        <taxon>Bacteria</taxon>
        <taxon>Pseudomonadati</taxon>
        <taxon>Bacteroidota</taxon>
        <taxon>Bacteroidia</taxon>
        <taxon>Marinilabiliales</taxon>
        <taxon>Prolixibacteraceae</taxon>
        <taxon>Gaoshiqia</taxon>
    </lineage>
</organism>